<dbReference type="GO" id="GO:0015934">
    <property type="term" value="C:large ribosomal subunit"/>
    <property type="evidence" value="ECO:0007669"/>
    <property type="project" value="InterPro"/>
</dbReference>
<dbReference type="Pfam" id="PF01783">
    <property type="entry name" value="Ribosomal_L32p"/>
    <property type="match status" value="1"/>
</dbReference>
<dbReference type="AlphaFoldDB" id="A0A6A6F9F5"/>
<dbReference type="EMBL" id="ML992683">
    <property type="protein sequence ID" value="KAF2210019.1"/>
    <property type="molecule type" value="Genomic_DNA"/>
</dbReference>
<evidence type="ECO:0000313" key="7">
    <source>
        <dbReference type="EMBL" id="KAF2210019.1"/>
    </source>
</evidence>
<accession>A0A6A6F9F5</accession>
<keyword evidence="3" id="KW-0677">Repeat</keyword>
<dbReference type="InterPro" id="IPR036322">
    <property type="entry name" value="WD40_repeat_dom_sf"/>
</dbReference>
<dbReference type="InterPro" id="IPR011332">
    <property type="entry name" value="Ribosomal_zn-bd"/>
</dbReference>
<comment type="similarity">
    <text evidence="1">Belongs to the bacterial ribosomal protein bL32 family.</text>
</comment>
<keyword evidence="8" id="KW-1185">Reference proteome</keyword>
<keyword evidence="2 6" id="KW-0853">WD repeat</keyword>
<dbReference type="Gene3D" id="2.130.10.10">
    <property type="entry name" value="YVTN repeat-like/Quinoprotein amine dehydrogenase"/>
    <property type="match status" value="1"/>
</dbReference>
<feature type="repeat" description="WD" evidence="6">
    <location>
        <begin position="361"/>
        <end position="402"/>
    </location>
</feature>
<evidence type="ECO:0000256" key="4">
    <source>
        <dbReference type="ARBA" id="ARBA00022980"/>
    </source>
</evidence>
<gene>
    <name evidence="7" type="ORF">CERZMDRAFT_69580</name>
</gene>
<dbReference type="GO" id="GO:0003735">
    <property type="term" value="F:structural constituent of ribosome"/>
    <property type="evidence" value="ECO:0007669"/>
    <property type="project" value="InterPro"/>
</dbReference>
<name>A0A6A6F9F5_9PEZI</name>
<keyword evidence="4" id="KW-0689">Ribosomal protein</keyword>
<dbReference type="InterPro" id="IPR015943">
    <property type="entry name" value="WD40/YVTN_repeat-like_dom_sf"/>
</dbReference>
<dbReference type="Pfam" id="PF00400">
    <property type="entry name" value="WD40"/>
    <property type="match status" value="2"/>
</dbReference>
<evidence type="ECO:0000256" key="3">
    <source>
        <dbReference type="ARBA" id="ARBA00022737"/>
    </source>
</evidence>
<organism evidence="7 8">
    <name type="scientific">Cercospora zeae-maydis SCOH1-5</name>
    <dbReference type="NCBI Taxonomy" id="717836"/>
    <lineage>
        <taxon>Eukaryota</taxon>
        <taxon>Fungi</taxon>
        <taxon>Dikarya</taxon>
        <taxon>Ascomycota</taxon>
        <taxon>Pezizomycotina</taxon>
        <taxon>Dothideomycetes</taxon>
        <taxon>Dothideomycetidae</taxon>
        <taxon>Mycosphaerellales</taxon>
        <taxon>Mycosphaerellaceae</taxon>
        <taxon>Cercospora</taxon>
    </lineage>
</organism>
<dbReference type="InterPro" id="IPR001680">
    <property type="entry name" value="WD40_rpt"/>
</dbReference>
<dbReference type="Proteomes" id="UP000799539">
    <property type="component" value="Unassembled WGS sequence"/>
</dbReference>
<reference evidence="7" key="1">
    <citation type="journal article" date="2020" name="Stud. Mycol.">
        <title>101 Dothideomycetes genomes: a test case for predicting lifestyles and emergence of pathogens.</title>
        <authorList>
            <person name="Haridas S."/>
            <person name="Albert R."/>
            <person name="Binder M."/>
            <person name="Bloem J."/>
            <person name="Labutti K."/>
            <person name="Salamov A."/>
            <person name="Andreopoulos B."/>
            <person name="Baker S."/>
            <person name="Barry K."/>
            <person name="Bills G."/>
            <person name="Bluhm B."/>
            <person name="Cannon C."/>
            <person name="Castanera R."/>
            <person name="Culley D."/>
            <person name="Daum C."/>
            <person name="Ezra D."/>
            <person name="Gonzalez J."/>
            <person name="Henrissat B."/>
            <person name="Kuo A."/>
            <person name="Liang C."/>
            <person name="Lipzen A."/>
            <person name="Lutzoni F."/>
            <person name="Magnuson J."/>
            <person name="Mondo S."/>
            <person name="Nolan M."/>
            <person name="Ohm R."/>
            <person name="Pangilinan J."/>
            <person name="Park H.-J."/>
            <person name="Ramirez L."/>
            <person name="Alfaro M."/>
            <person name="Sun H."/>
            <person name="Tritt A."/>
            <person name="Yoshinaga Y."/>
            <person name="Zwiers L.-H."/>
            <person name="Turgeon B."/>
            <person name="Goodwin S."/>
            <person name="Spatafora J."/>
            <person name="Crous P."/>
            <person name="Grigoriev I."/>
        </authorList>
    </citation>
    <scope>NUCLEOTIDE SEQUENCE</scope>
    <source>
        <strain evidence="7">SCOH1-5</strain>
    </source>
</reference>
<evidence type="ECO:0000256" key="6">
    <source>
        <dbReference type="PROSITE-ProRule" id="PRU00221"/>
    </source>
</evidence>
<dbReference type="HAMAP" id="MF_00340">
    <property type="entry name" value="Ribosomal_bL32"/>
    <property type="match status" value="1"/>
</dbReference>
<evidence type="ECO:0000313" key="8">
    <source>
        <dbReference type="Proteomes" id="UP000799539"/>
    </source>
</evidence>
<dbReference type="PROSITE" id="PS50294">
    <property type="entry name" value="WD_REPEATS_REGION"/>
    <property type="match status" value="1"/>
</dbReference>
<dbReference type="CDD" id="cd00200">
    <property type="entry name" value="WD40"/>
    <property type="match status" value="1"/>
</dbReference>
<dbReference type="PANTHER" id="PTHR44090">
    <property type="entry name" value="WD REPEAT-CONTAINING PROTEIN 61"/>
    <property type="match status" value="1"/>
</dbReference>
<sequence>MATLRAPSASFLSVFLPVVRARLLPQEAAVRRIPLLHQIQQLRAAVSLLPAVLVPIPSLLEQIWDGILKAVPKKKTSHMKKRHRQMAGKALKDVTALNKCSACGRLKRAHVLCPYCQYLQTLTISNAHPTDIFSLAVTPSHLLTASGSSSIKIYSTKGQKIHADSTEDENPYPLVQTLEKVHPLGCHHICTSLDGRVAASVGFAGDLKLWRHDEESNEWQETGQITTDKQNAGEHWAPALSENGQYLAVTTPDGRVNVYDTSSLEPTASSVEKIAQYETKGSFGMSIDLSPNGGMTATGHQNGSIYIFNNSTKRLAHSLSGLIKPVRSVKFSPANKFLAAAGDSRIIALYDTQSGEQVANLTGHGSWITSLDWNWSGEFLVSCGYDGKVKVWSMERRECVATQTESEKCLWGVKWLVQGPKARNEVFVTGGAGRGLSFYREASGT</sequence>
<evidence type="ECO:0000256" key="1">
    <source>
        <dbReference type="ARBA" id="ARBA00008560"/>
    </source>
</evidence>
<protein>
    <submittedName>
        <fullName evidence="7">Uncharacterized protein</fullName>
    </submittedName>
</protein>
<evidence type="ECO:0000256" key="5">
    <source>
        <dbReference type="ARBA" id="ARBA00023274"/>
    </source>
</evidence>
<dbReference type="NCBIfam" id="TIGR01031">
    <property type="entry name" value="rpmF_bact"/>
    <property type="match status" value="1"/>
</dbReference>
<feature type="repeat" description="WD" evidence="6">
    <location>
        <begin position="319"/>
        <end position="360"/>
    </location>
</feature>
<dbReference type="InterPro" id="IPR051510">
    <property type="entry name" value="SKI8"/>
</dbReference>
<dbReference type="SMART" id="SM00320">
    <property type="entry name" value="WD40"/>
    <property type="match status" value="6"/>
</dbReference>
<dbReference type="SUPFAM" id="SSF57829">
    <property type="entry name" value="Zn-binding ribosomal proteins"/>
    <property type="match status" value="1"/>
</dbReference>
<dbReference type="GO" id="GO:0005634">
    <property type="term" value="C:nucleus"/>
    <property type="evidence" value="ECO:0007669"/>
    <property type="project" value="TreeGrafter"/>
</dbReference>
<dbReference type="OrthoDB" id="10251741at2759"/>
<dbReference type="InterPro" id="IPR002677">
    <property type="entry name" value="Ribosomal_bL32"/>
</dbReference>
<evidence type="ECO:0000256" key="2">
    <source>
        <dbReference type="ARBA" id="ARBA00022574"/>
    </source>
</evidence>
<dbReference type="PANTHER" id="PTHR44090:SF1">
    <property type="entry name" value="SUPERKILLER COMPLEX PROTEIN 8"/>
    <property type="match status" value="1"/>
</dbReference>
<dbReference type="SUPFAM" id="SSF50978">
    <property type="entry name" value="WD40 repeat-like"/>
    <property type="match status" value="1"/>
</dbReference>
<proteinExistence type="inferred from homology"/>
<dbReference type="PROSITE" id="PS50082">
    <property type="entry name" value="WD_REPEATS_2"/>
    <property type="match status" value="2"/>
</dbReference>
<keyword evidence="5" id="KW-0687">Ribonucleoprotein</keyword>
<dbReference type="GO" id="GO:0006412">
    <property type="term" value="P:translation"/>
    <property type="evidence" value="ECO:0007669"/>
    <property type="project" value="InterPro"/>
</dbReference>